<dbReference type="EMBL" id="KB096945">
    <property type="protein sequence ID" value="ESO00413.1"/>
    <property type="molecule type" value="Genomic_DNA"/>
</dbReference>
<dbReference type="Proteomes" id="UP000015101">
    <property type="component" value="Unassembled WGS sequence"/>
</dbReference>
<dbReference type="KEGG" id="hro:HELRODRAFT_175833"/>
<sequence>MSNFSEINKLKRNMKNLKGSLKYRDRIQIGDSGGFKKVQRRNNWVKHEEKVPRVVIGFHSASDSKIKENKPIVFKIFFHISNVRNCSASDVTEHLKKIGIETSSCYSLFKRKDEKAELNHDNLSTSYRLCVHQRYSSLVNSEDIWPEYVRIRDWLFNNNHNNNNGHDMKPTTMSDN</sequence>
<organism evidence="2 3">
    <name type="scientific">Helobdella robusta</name>
    <name type="common">Californian leech</name>
    <dbReference type="NCBI Taxonomy" id="6412"/>
    <lineage>
        <taxon>Eukaryota</taxon>
        <taxon>Metazoa</taxon>
        <taxon>Spiralia</taxon>
        <taxon>Lophotrochozoa</taxon>
        <taxon>Annelida</taxon>
        <taxon>Clitellata</taxon>
        <taxon>Hirudinea</taxon>
        <taxon>Rhynchobdellida</taxon>
        <taxon>Glossiphoniidae</taxon>
        <taxon>Helobdella</taxon>
    </lineage>
</organism>
<evidence type="ECO:0000313" key="1">
    <source>
        <dbReference type="EMBL" id="ESO00413.1"/>
    </source>
</evidence>
<evidence type="ECO:0000313" key="3">
    <source>
        <dbReference type="Proteomes" id="UP000015101"/>
    </source>
</evidence>
<evidence type="ECO:0000313" key="2">
    <source>
        <dbReference type="EnsemblMetazoa" id="HelroP175833"/>
    </source>
</evidence>
<dbReference type="HOGENOM" id="CLU_1526850_0_0_1"/>
<reference evidence="2" key="3">
    <citation type="submission" date="2015-06" db="UniProtKB">
        <authorList>
            <consortium name="EnsemblMetazoa"/>
        </authorList>
    </citation>
    <scope>IDENTIFICATION</scope>
</reference>
<proteinExistence type="predicted"/>
<reference evidence="3" key="1">
    <citation type="submission" date="2012-12" db="EMBL/GenBank/DDBJ databases">
        <authorList>
            <person name="Hellsten U."/>
            <person name="Grimwood J."/>
            <person name="Chapman J.A."/>
            <person name="Shapiro H."/>
            <person name="Aerts A."/>
            <person name="Otillar R.P."/>
            <person name="Terry A.Y."/>
            <person name="Boore J.L."/>
            <person name="Simakov O."/>
            <person name="Marletaz F."/>
            <person name="Cho S.-J."/>
            <person name="Edsinger-Gonzales E."/>
            <person name="Havlak P."/>
            <person name="Kuo D.-H."/>
            <person name="Larsson T."/>
            <person name="Lv J."/>
            <person name="Arendt D."/>
            <person name="Savage R."/>
            <person name="Osoegawa K."/>
            <person name="de Jong P."/>
            <person name="Lindberg D.R."/>
            <person name="Seaver E.C."/>
            <person name="Weisblat D.A."/>
            <person name="Putnam N.H."/>
            <person name="Grigoriev I.V."/>
            <person name="Rokhsar D.S."/>
        </authorList>
    </citation>
    <scope>NUCLEOTIDE SEQUENCE</scope>
</reference>
<dbReference type="CTD" id="20205557"/>
<name>T1F9Q8_HELRO</name>
<dbReference type="AlphaFoldDB" id="T1F9Q8"/>
<dbReference type="GeneID" id="20205557"/>
<keyword evidence="3" id="KW-1185">Reference proteome</keyword>
<protein>
    <submittedName>
        <fullName evidence="1 2">Uncharacterized protein</fullName>
    </submittedName>
</protein>
<dbReference type="EMBL" id="AMQM01005450">
    <property type="status" value="NOT_ANNOTATED_CDS"/>
    <property type="molecule type" value="Genomic_DNA"/>
</dbReference>
<dbReference type="InParanoid" id="T1F9Q8"/>
<dbReference type="RefSeq" id="XP_009021463.1">
    <property type="nucleotide sequence ID" value="XM_009023215.1"/>
</dbReference>
<reference evidence="1 3" key="2">
    <citation type="journal article" date="2013" name="Nature">
        <title>Insights into bilaterian evolution from three spiralian genomes.</title>
        <authorList>
            <person name="Simakov O."/>
            <person name="Marletaz F."/>
            <person name="Cho S.J."/>
            <person name="Edsinger-Gonzales E."/>
            <person name="Havlak P."/>
            <person name="Hellsten U."/>
            <person name="Kuo D.H."/>
            <person name="Larsson T."/>
            <person name="Lv J."/>
            <person name="Arendt D."/>
            <person name="Savage R."/>
            <person name="Osoegawa K."/>
            <person name="de Jong P."/>
            <person name="Grimwood J."/>
            <person name="Chapman J.A."/>
            <person name="Shapiro H."/>
            <person name="Aerts A."/>
            <person name="Otillar R.P."/>
            <person name="Terry A.Y."/>
            <person name="Boore J.L."/>
            <person name="Grigoriev I.V."/>
            <person name="Lindberg D.R."/>
            <person name="Seaver E.C."/>
            <person name="Weisblat D.A."/>
            <person name="Putnam N.H."/>
            <person name="Rokhsar D.S."/>
        </authorList>
    </citation>
    <scope>NUCLEOTIDE SEQUENCE</scope>
</reference>
<accession>T1F9Q8</accession>
<dbReference type="EnsemblMetazoa" id="HelroT175833">
    <property type="protein sequence ID" value="HelroP175833"/>
    <property type="gene ID" value="HelroG175833"/>
</dbReference>
<gene>
    <name evidence="2" type="primary">20205557</name>
    <name evidence="1" type="ORF">HELRODRAFT_175833</name>
</gene>